<feature type="binding site" evidence="7">
    <location>
        <position position="261"/>
    </location>
    <ligand>
        <name>Zn(2+)</name>
        <dbReference type="ChEBI" id="CHEBI:29105"/>
    </ligand>
</feature>
<dbReference type="EnsemblMetazoa" id="G1070.1">
    <property type="protein sequence ID" value="G1070.1:cds"/>
    <property type="gene ID" value="G1070"/>
</dbReference>
<feature type="domain" description="Deacetylase sirtuin-type" evidence="8">
    <location>
        <begin position="98"/>
        <end position="372"/>
    </location>
</feature>
<dbReference type="InterPro" id="IPR026590">
    <property type="entry name" value="Ssirtuin_cat_dom"/>
</dbReference>
<evidence type="ECO:0000256" key="5">
    <source>
        <dbReference type="ARBA" id="ARBA00023027"/>
    </source>
</evidence>
<dbReference type="InterPro" id="IPR003000">
    <property type="entry name" value="Sirtuin"/>
</dbReference>
<keyword evidence="4 7" id="KW-0862">Zinc</keyword>
<evidence type="ECO:0000259" key="8">
    <source>
        <dbReference type="PROSITE" id="PS50305"/>
    </source>
</evidence>
<feature type="binding site" evidence="7">
    <location>
        <position position="243"/>
    </location>
    <ligand>
        <name>Zn(2+)</name>
        <dbReference type="ChEBI" id="CHEBI:29105"/>
    </ligand>
</feature>
<proteinExistence type="inferred from homology"/>
<feature type="active site" description="Proton acceptor" evidence="7">
    <location>
        <position position="210"/>
    </location>
</feature>
<dbReference type="GO" id="GO:0046872">
    <property type="term" value="F:metal ion binding"/>
    <property type="evidence" value="ECO:0007669"/>
    <property type="project" value="UniProtKB-KW"/>
</dbReference>
<comment type="similarity">
    <text evidence="6">Belongs to the sirtuin family. Class IV subfamily.</text>
</comment>
<evidence type="ECO:0000256" key="6">
    <source>
        <dbReference type="ARBA" id="ARBA00038170"/>
    </source>
</evidence>
<dbReference type="InterPro" id="IPR050134">
    <property type="entry name" value="NAD-dep_sirtuin_deacylases"/>
</dbReference>
<dbReference type="PANTHER" id="PTHR11085:SF12">
    <property type="entry name" value="NAD-DEPENDENT PROTEIN DEACYLASE SIRTUIN-6"/>
    <property type="match status" value="1"/>
</dbReference>
<protein>
    <recommendedName>
        <fullName evidence="1">protein acetyllysine N-acetyltransferase</fullName>
        <ecNumber evidence="1">2.3.1.286</ecNumber>
    </recommendedName>
</protein>
<sequence length="388" mass="43612">MATGSDDSKLWKCAVISCDKGPIKSTDGRVDTRAYALPKNERSDFQVNWDDKGFATFHDVCWYTLIKRLSKDKASGITKAEEDMIKEALKTAEIHDSYEKLKKEAEHVAKLIKKSEYCIAFTGAGISTAAGIGDFRGITGKWTERDKAKKQGTKGTKVPPRNLQALRPTYTHEAIVKLLEKGYMKHVISQNLDGLHRLSGVKEGQISELHGNGFVEKCEKCKKRYVRNFRCGGKATNVPVNKCTKCRLNHRTGRVCDDKKCNGYLMNTIINFGDYLESDVLDGAEKHAEQSDLVLALGTTLQVSPANNLVESGQDPTRLVICNRQVTDYDQTCLELDDNGVPLGSRVFGDCDKMMRELMRCVLPGDELKKWEQDREVRMLAYDTQRKL</sequence>
<dbReference type="PROSITE" id="PS50305">
    <property type="entry name" value="SIRTUIN"/>
    <property type="match status" value="1"/>
</dbReference>
<evidence type="ECO:0000256" key="1">
    <source>
        <dbReference type="ARBA" id="ARBA00012928"/>
    </source>
</evidence>
<dbReference type="EC" id="2.3.1.286" evidence="1"/>
<dbReference type="OrthoDB" id="2919105at2759"/>
<keyword evidence="2" id="KW-0808">Transferase</keyword>
<dbReference type="EnsemblMetazoa" id="G1070.6">
    <property type="protein sequence ID" value="G1070.6:cds"/>
    <property type="gene ID" value="G1070"/>
</dbReference>
<keyword evidence="10" id="KW-1185">Reference proteome</keyword>
<dbReference type="Proteomes" id="UP000005408">
    <property type="component" value="Unassembled WGS sequence"/>
</dbReference>
<dbReference type="GO" id="GO:0003714">
    <property type="term" value="F:transcription corepressor activity"/>
    <property type="evidence" value="ECO:0007669"/>
    <property type="project" value="TreeGrafter"/>
</dbReference>
<evidence type="ECO:0000256" key="2">
    <source>
        <dbReference type="ARBA" id="ARBA00022679"/>
    </source>
</evidence>
<evidence type="ECO:0000313" key="9">
    <source>
        <dbReference type="EnsemblMetazoa" id="G1070.6:cds"/>
    </source>
</evidence>
<evidence type="ECO:0000256" key="4">
    <source>
        <dbReference type="ARBA" id="ARBA00022833"/>
    </source>
</evidence>
<feature type="binding site" evidence="7">
    <location>
        <position position="221"/>
    </location>
    <ligand>
        <name>Zn(2+)</name>
        <dbReference type="ChEBI" id="CHEBI:29105"/>
    </ligand>
</feature>
<dbReference type="EnsemblMetazoa" id="G1070.4">
    <property type="protein sequence ID" value="G1070.4:cds"/>
    <property type="gene ID" value="G1070"/>
</dbReference>
<dbReference type="GO" id="GO:0000122">
    <property type="term" value="P:negative regulation of transcription by RNA polymerase II"/>
    <property type="evidence" value="ECO:0007669"/>
    <property type="project" value="TreeGrafter"/>
</dbReference>
<evidence type="ECO:0000313" key="10">
    <source>
        <dbReference type="Proteomes" id="UP000005408"/>
    </source>
</evidence>
<evidence type="ECO:0000256" key="7">
    <source>
        <dbReference type="PROSITE-ProRule" id="PRU00236"/>
    </source>
</evidence>
<reference evidence="9" key="1">
    <citation type="submission" date="2022-08" db="UniProtKB">
        <authorList>
            <consortium name="EnsemblMetazoa"/>
        </authorList>
    </citation>
    <scope>IDENTIFICATION</scope>
    <source>
        <strain evidence="9">05x7-T-G4-1.051#20</strain>
    </source>
</reference>
<dbReference type="OMA" id="CNGYLMN"/>
<organism evidence="9 10">
    <name type="scientific">Magallana gigas</name>
    <name type="common">Pacific oyster</name>
    <name type="synonym">Crassostrea gigas</name>
    <dbReference type="NCBI Taxonomy" id="29159"/>
    <lineage>
        <taxon>Eukaryota</taxon>
        <taxon>Metazoa</taxon>
        <taxon>Spiralia</taxon>
        <taxon>Lophotrochozoa</taxon>
        <taxon>Mollusca</taxon>
        <taxon>Bivalvia</taxon>
        <taxon>Autobranchia</taxon>
        <taxon>Pteriomorphia</taxon>
        <taxon>Ostreida</taxon>
        <taxon>Ostreoidea</taxon>
        <taxon>Ostreidae</taxon>
        <taxon>Magallana</taxon>
    </lineage>
</organism>
<dbReference type="GO" id="GO:0017136">
    <property type="term" value="F:histone deacetylase activity, NAD-dependent"/>
    <property type="evidence" value="ECO:0007669"/>
    <property type="project" value="TreeGrafter"/>
</dbReference>
<dbReference type="GO" id="GO:0005634">
    <property type="term" value="C:nucleus"/>
    <property type="evidence" value="ECO:0007669"/>
    <property type="project" value="TreeGrafter"/>
</dbReference>
<dbReference type="Gene3D" id="2.20.28.200">
    <property type="match status" value="1"/>
</dbReference>
<name>A0A8W8HR87_MAGGI</name>
<evidence type="ECO:0000256" key="3">
    <source>
        <dbReference type="ARBA" id="ARBA00022723"/>
    </source>
</evidence>
<feature type="binding site" evidence="7">
    <location>
        <position position="218"/>
    </location>
    <ligand>
        <name>Zn(2+)</name>
        <dbReference type="ChEBI" id="CHEBI:29105"/>
    </ligand>
</feature>
<keyword evidence="3 7" id="KW-0479">Metal-binding</keyword>
<dbReference type="InterPro" id="IPR029035">
    <property type="entry name" value="DHS-like_NAD/FAD-binding_dom"/>
</dbReference>
<accession>A0A8W8HR87</accession>
<keyword evidence="5" id="KW-0520">NAD</keyword>
<dbReference type="AlphaFoldDB" id="A0A8W8HR87"/>
<dbReference type="GO" id="GO:0070403">
    <property type="term" value="F:NAD+ binding"/>
    <property type="evidence" value="ECO:0007669"/>
    <property type="project" value="InterPro"/>
</dbReference>
<dbReference type="Gene3D" id="3.40.50.1220">
    <property type="entry name" value="TPP-binding domain"/>
    <property type="match status" value="1"/>
</dbReference>
<dbReference type="SUPFAM" id="SSF52467">
    <property type="entry name" value="DHS-like NAD/FAD-binding domain"/>
    <property type="match status" value="1"/>
</dbReference>
<dbReference type="PANTHER" id="PTHR11085">
    <property type="entry name" value="NAD-DEPENDENT PROTEIN DEACYLASE SIRTUIN-5, MITOCHONDRIAL-RELATED"/>
    <property type="match status" value="1"/>
</dbReference>
<dbReference type="Pfam" id="PF02146">
    <property type="entry name" value="SIR2"/>
    <property type="match status" value="1"/>
</dbReference>